<comment type="caution">
    <text evidence="1">The sequence shown here is derived from an EMBL/GenBank/DDBJ whole genome shotgun (WGS) entry which is preliminary data.</text>
</comment>
<name>A0AAE3H0Z1_9CYAN</name>
<evidence type="ECO:0000313" key="2">
    <source>
        <dbReference type="Proteomes" id="UP001204953"/>
    </source>
</evidence>
<dbReference type="RefSeq" id="WP_254014986.1">
    <property type="nucleotide sequence ID" value="NZ_JAMZMM010000529.1"/>
</dbReference>
<proteinExistence type="predicted"/>
<dbReference type="AlphaFoldDB" id="A0AAE3H0Z1"/>
<evidence type="ECO:0000313" key="1">
    <source>
        <dbReference type="EMBL" id="MCP2732262.1"/>
    </source>
</evidence>
<protein>
    <submittedName>
        <fullName evidence="1">Uncharacterized protein</fullName>
    </submittedName>
</protein>
<gene>
    <name evidence="1" type="ORF">NJ959_27910</name>
</gene>
<sequence length="98" mass="11136">MPSETNTGGLIEFNLYSQTLEKNHWLEAGYVVKYPPVKLQITVIKPLLTERTAIAMFRRLCPQELFHLERPQDEMASSIPATAKLNTAMVDVSMGEER</sequence>
<dbReference type="EMBL" id="JAMZMM010000529">
    <property type="protein sequence ID" value="MCP2732262.1"/>
    <property type="molecule type" value="Genomic_DNA"/>
</dbReference>
<accession>A0AAE3H0Z1</accession>
<organism evidence="1 2">
    <name type="scientific">Limnofasciculus baicalensis BBK-W-15</name>
    <dbReference type="NCBI Taxonomy" id="2699891"/>
    <lineage>
        <taxon>Bacteria</taxon>
        <taxon>Bacillati</taxon>
        <taxon>Cyanobacteriota</taxon>
        <taxon>Cyanophyceae</taxon>
        <taxon>Coleofasciculales</taxon>
        <taxon>Coleofasciculaceae</taxon>
        <taxon>Limnofasciculus</taxon>
        <taxon>Limnofasciculus baicalensis</taxon>
    </lineage>
</organism>
<keyword evidence="2" id="KW-1185">Reference proteome</keyword>
<dbReference type="Proteomes" id="UP001204953">
    <property type="component" value="Unassembled WGS sequence"/>
</dbReference>
<reference evidence="1" key="1">
    <citation type="submission" date="2022-06" db="EMBL/GenBank/DDBJ databases">
        <title>New cyanobacteria of genus Symplocastrum in benthos of Lake Baikal.</title>
        <authorList>
            <person name="Sorokovikova E."/>
            <person name="Tikhonova I."/>
            <person name="Krasnopeev A."/>
            <person name="Evseev P."/>
            <person name="Gladkikh A."/>
            <person name="Belykh O."/>
        </authorList>
    </citation>
    <scope>NUCLEOTIDE SEQUENCE</scope>
    <source>
        <strain evidence="1">BBK-W-15</strain>
    </source>
</reference>